<evidence type="ECO:0000256" key="2">
    <source>
        <dbReference type="ARBA" id="ARBA00004418"/>
    </source>
</evidence>
<evidence type="ECO:0000256" key="4">
    <source>
        <dbReference type="ARBA" id="ARBA00023237"/>
    </source>
</evidence>
<evidence type="ECO:0000256" key="1">
    <source>
        <dbReference type="ARBA" id="ARBA00004203"/>
    </source>
</evidence>
<keyword evidence="4" id="KW-0998">Cell outer membrane</keyword>
<comment type="subcellular location">
    <subcellularLocation>
        <location evidence="1">Cell outer membrane</location>
        <topology evidence="1">Single-pass membrane protein</topology>
    </subcellularLocation>
    <subcellularLocation>
        <location evidence="2">Periplasm</location>
    </subcellularLocation>
</comment>
<dbReference type="NCBIfam" id="TIGR02532">
    <property type="entry name" value="IV_pilin_GFxxxE"/>
    <property type="match status" value="1"/>
</dbReference>
<evidence type="ECO:0000313" key="7">
    <source>
        <dbReference type="Proteomes" id="UP001595803"/>
    </source>
</evidence>
<dbReference type="InterPro" id="IPR012902">
    <property type="entry name" value="N_methyl_site"/>
</dbReference>
<keyword evidence="3" id="KW-0574">Periplasm</keyword>
<proteinExistence type="predicted"/>
<keyword evidence="5" id="KW-0812">Transmembrane</keyword>
<dbReference type="RefSeq" id="WP_322472647.1">
    <property type="nucleotide sequence ID" value="NZ_JBHRZG010000010.1"/>
</dbReference>
<protein>
    <submittedName>
        <fullName evidence="6">Type II secretion system protein</fullName>
    </submittedName>
</protein>
<keyword evidence="5" id="KW-1133">Transmembrane helix</keyword>
<comment type="caution">
    <text evidence="6">The sequence shown here is derived from an EMBL/GenBank/DDBJ whole genome shotgun (WGS) entry which is preliminary data.</text>
</comment>
<evidence type="ECO:0000256" key="3">
    <source>
        <dbReference type="ARBA" id="ARBA00022764"/>
    </source>
</evidence>
<sequence length="147" mass="15434">MRRGPVQGFTLIELLIGLAILGIVLGMAVPVYLRYLATLETAQVAGAYQQRLEAARGLARRGAQIRLSVTAGSNVATVETFTAGAWTPTNTYTLGNARASAARAVILYPPYGTLDAAPVTVSFASGRNAAITRNVRIISVMGKSVTP</sequence>
<reference evidence="7" key="1">
    <citation type="journal article" date="2019" name="Int. J. Syst. Evol. Microbiol.">
        <title>The Global Catalogue of Microorganisms (GCM) 10K type strain sequencing project: providing services to taxonomists for standard genome sequencing and annotation.</title>
        <authorList>
            <consortium name="The Broad Institute Genomics Platform"/>
            <consortium name="The Broad Institute Genome Sequencing Center for Infectious Disease"/>
            <person name="Wu L."/>
            <person name="Ma J."/>
        </authorList>
    </citation>
    <scope>NUCLEOTIDE SEQUENCE [LARGE SCALE GENOMIC DNA]</scope>
    <source>
        <strain evidence="7">CCTCC AB 2017081</strain>
    </source>
</reference>
<gene>
    <name evidence="6" type="ORF">ACFOSB_10115</name>
</gene>
<dbReference type="SUPFAM" id="SSF54523">
    <property type="entry name" value="Pili subunits"/>
    <property type="match status" value="1"/>
</dbReference>
<accession>A0ABV7Z7B0</accession>
<evidence type="ECO:0000256" key="5">
    <source>
        <dbReference type="SAM" id="Phobius"/>
    </source>
</evidence>
<evidence type="ECO:0000313" key="6">
    <source>
        <dbReference type="EMBL" id="MFC3833213.1"/>
    </source>
</evidence>
<keyword evidence="5" id="KW-0472">Membrane</keyword>
<dbReference type="EMBL" id="JBHRZG010000010">
    <property type="protein sequence ID" value="MFC3833213.1"/>
    <property type="molecule type" value="Genomic_DNA"/>
</dbReference>
<dbReference type="Proteomes" id="UP001595803">
    <property type="component" value="Unassembled WGS sequence"/>
</dbReference>
<name>A0ABV7Z7B0_9DEIO</name>
<organism evidence="6 7">
    <name type="scientific">Deinococcus rufus</name>
    <dbReference type="NCBI Taxonomy" id="2136097"/>
    <lineage>
        <taxon>Bacteria</taxon>
        <taxon>Thermotogati</taxon>
        <taxon>Deinococcota</taxon>
        <taxon>Deinococci</taxon>
        <taxon>Deinococcales</taxon>
        <taxon>Deinococcaceae</taxon>
        <taxon>Deinococcus</taxon>
    </lineage>
</organism>
<dbReference type="InterPro" id="IPR045584">
    <property type="entry name" value="Pilin-like"/>
</dbReference>
<dbReference type="Gene3D" id="3.30.700.10">
    <property type="entry name" value="Glycoprotein, Type 4 Pilin"/>
    <property type="match status" value="1"/>
</dbReference>
<dbReference type="PROSITE" id="PS00409">
    <property type="entry name" value="PROKAR_NTER_METHYL"/>
    <property type="match status" value="1"/>
</dbReference>
<feature type="transmembrane region" description="Helical" evidence="5">
    <location>
        <begin position="12"/>
        <end position="33"/>
    </location>
</feature>
<keyword evidence="7" id="KW-1185">Reference proteome</keyword>
<dbReference type="Pfam" id="PF07963">
    <property type="entry name" value="N_methyl"/>
    <property type="match status" value="1"/>
</dbReference>